<comment type="caution">
    <text evidence="5">The sequence shown here is derived from an EMBL/GenBank/DDBJ whole genome shotgun (WGS) entry which is preliminary data.</text>
</comment>
<feature type="region of interest" description="Disordered" evidence="2">
    <location>
        <begin position="591"/>
        <end position="680"/>
    </location>
</feature>
<feature type="compositionally biased region" description="Basic and acidic residues" evidence="2">
    <location>
        <begin position="447"/>
        <end position="470"/>
    </location>
</feature>
<feature type="domain" description="Swiss Army Knife protein DSP-PTPase phosphatase" evidence="4">
    <location>
        <begin position="79"/>
        <end position="202"/>
    </location>
</feature>
<reference evidence="5 6" key="1">
    <citation type="journal article" date="2020" name="G3 (Bethesda)">
        <title>Genetic Underpinnings of Host Manipulation by Ophiocordyceps as Revealed by Comparative Transcriptomics.</title>
        <authorList>
            <person name="Will I."/>
            <person name="Das B."/>
            <person name="Trinh T."/>
            <person name="Brachmann A."/>
            <person name="Ohm R.A."/>
            <person name="de Bekker C."/>
        </authorList>
    </citation>
    <scope>NUCLEOTIDE SEQUENCE [LARGE SCALE GENOMIC DNA]</scope>
    <source>
        <strain evidence="5 6">EC05</strain>
    </source>
</reference>
<feature type="compositionally biased region" description="Basic and acidic residues" evidence="2">
    <location>
        <begin position="480"/>
        <end position="490"/>
    </location>
</feature>
<evidence type="ECO:0000256" key="1">
    <source>
        <dbReference type="ARBA" id="ARBA00022801"/>
    </source>
</evidence>
<dbReference type="Pfam" id="PF22784">
    <property type="entry name" value="PTP-SAK"/>
    <property type="match status" value="1"/>
</dbReference>
<dbReference type="InterPro" id="IPR029021">
    <property type="entry name" value="Prot-tyrosine_phosphatase-like"/>
</dbReference>
<dbReference type="Gene3D" id="3.90.190.10">
    <property type="entry name" value="Protein tyrosine phosphatase superfamily"/>
    <property type="match status" value="1"/>
</dbReference>
<feature type="region of interest" description="Disordered" evidence="2">
    <location>
        <begin position="444"/>
        <end position="490"/>
    </location>
</feature>
<evidence type="ECO:0000313" key="5">
    <source>
        <dbReference type="EMBL" id="KAF4585867.1"/>
    </source>
</evidence>
<proteinExistence type="predicted"/>
<organism evidence="5 6">
    <name type="scientific">Ophiocordyceps camponoti-floridani</name>
    <dbReference type="NCBI Taxonomy" id="2030778"/>
    <lineage>
        <taxon>Eukaryota</taxon>
        <taxon>Fungi</taxon>
        <taxon>Dikarya</taxon>
        <taxon>Ascomycota</taxon>
        <taxon>Pezizomycotina</taxon>
        <taxon>Sordariomycetes</taxon>
        <taxon>Hypocreomycetidae</taxon>
        <taxon>Hypocreales</taxon>
        <taxon>Ophiocordycipitaceae</taxon>
        <taxon>Ophiocordyceps</taxon>
    </lineage>
</organism>
<evidence type="ECO:0000313" key="6">
    <source>
        <dbReference type="Proteomes" id="UP000562929"/>
    </source>
</evidence>
<protein>
    <submittedName>
        <fullName evidence="5">Protein-tyrosine phosphatase</fullName>
    </submittedName>
</protein>
<feature type="region of interest" description="Disordered" evidence="2">
    <location>
        <begin position="526"/>
        <end position="556"/>
    </location>
</feature>
<dbReference type="Proteomes" id="UP000562929">
    <property type="component" value="Unassembled WGS sequence"/>
</dbReference>
<dbReference type="GO" id="GO:0016791">
    <property type="term" value="F:phosphatase activity"/>
    <property type="evidence" value="ECO:0007669"/>
    <property type="project" value="UniProtKB-ARBA"/>
</dbReference>
<dbReference type="InterPro" id="IPR057023">
    <property type="entry name" value="PTP-SAK"/>
</dbReference>
<evidence type="ECO:0000256" key="3">
    <source>
        <dbReference type="SAM" id="SignalP"/>
    </source>
</evidence>
<dbReference type="SUPFAM" id="SSF52799">
    <property type="entry name" value="(Phosphotyrosine protein) phosphatases II"/>
    <property type="match status" value="1"/>
</dbReference>
<keyword evidence="6" id="KW-1185">Reference proteome</keyword>
<dbReference type="EMBL" id="JAACLJ010000005">
    <property type="protein sequence ID" value="KAF4585867.1"/>
    <property type="molecule type" value="Genomic_DNA"/>
</dbReference>
<evidence type="ECO:0000256" key="2">
    <source>
        <dbReference type="SAM" id="MobiDB-lite"/>
    </source>
</evidence>
<feature type="compositionally biased region" description="Basic and acidic residues" evidence="2">
    <location>
        <begin position="591"/>
        <end position="610"/>
    </location>
</feature>
<name>A0A8H4Q575_9HYPO</name>
<feature type="region of interest" description="Disordered" evidence="2">
    <location>
        <begin position="704"/>
        <end position="726"/>
    </location>
</feature>
<dbReference type="AlphaFoldDB" id="A0A8H4Q575"/>
<feature type="signal peptide" evidence="3">
    <location>
        <begin position="1"/>
        <end position="18"/>
    </location>
</feature>
<feature type="compositionally biased region" description="Basic and acidic residues" evidence="2">
    <location>
        <begin position="621"/>
        <end position="643"/>
    </location>
</feature>
<gene>
    <name evidence="5" type="ORF">GQ602_005172</name>
</gene>
<accession>A0A8H4Q575</accession>
<dbReference type="OrthoDB" id="4926752at2759"/>
<evidence type="ECO:0000259" key="4">
    <source>
        <dbReference type="Pfam" id="PF22784"/>
    </source>
</evidence>
<sequence>MRPSILYALLALIKVSQSRNSTSHTDLIRRYENLQHGQEDGCFPSGHGFSRFTWVTEHLLETDKLARSSAPHYSCDDSSQRLNDESIRFLQGKGIGHVISLNSLADDKTIVDKLVENNIKYTAIPVPDLASLSMGEMMKAISFFISEPQRPTLIWCGYGHGRTGTLVTAIQMFRLRQMEKPLQLDHDDYMKNHVETQSQRSLLDVYQFTLNAESDYDFKMRVLVGDYYLSFATALKKTESLKKTLFTKAAENMSFQTIVNLVRETAWTFQVFQRFSALTHELAPETMKLPVIRRPEKEVVQAPLASNGDDFLLQLNALIVEVGTLRAHIARYKEVAAPCEALRDMHDLAANFVNSKVKTLVRTAKVMRTNLAHKYFHQLASSESKHGEMNGVETNVISKPLEIDGYDRDIKMAERVARRMSEVETFNSGQPEVTATIWKKKQLQRYKTTDDADQHELEMNKEPETTREDSSGDSMAPLHPDSDSKTSSEDLKSLEMMQFDSETDSDSDTITTMDSQITVVPARKTAAEKASVEEEEEEEGFSADSKVKMSGESDSNMWNREAIERWRQSVALAEPENPVTDQEFPDQADRLGTAKENRMNAADEKIKTADRAQNTFKQRKKTPEEATKQKDEAHNQAQEKTKIQEAGTSIAMERMTTRKQPSKSSEEVKERGGSQAGRTASFVGGILTGIGSIAGAKASSRITGNIHSNTRKGNHGPQPGSSPESRVAALEPITAPIEVSSEETLALMEEVLEEAILEALKQLPPLPSGPIGDATIGGREKVALLSRSISALHETERTEDEMRERAWKVRVLAPVVERILHQTLSQTLDRFERQIALQER</sequence>
<keyword evidence="3" id="KW-0732">Signal</keyword>
<keyword evidence="1" id="KW-0378">Hydrolase</keyword>
<feature type="chain" id="PRO_5034472538" evidence="3">
    <location>
        <begin position="19"/>
        <end position="840"/>
    </location>
</feature>